<dbReference type="Proteomes" id="UP000186040">
    <property type="component" value="Unassembled WGS sequence"/>
</dbReference>
<dbReference type="PANTHER" id="PTHR35807:SF1">
    <property type="entry name" value="TRANSCRIPTIONAL REGULATOR REDD"/>
    <property type="match status" value="1"/>
</dbReference>
<dbReference type="Gene3D" id="1.10.10.10">
    <property type="entry name" value="Winged helix-like DNA-binding domain superfamily/Winged helix DNA-binding domain"/>
    <property type="match status" value="1"/>
</dbReference>
<evidence type="ECO:0000313" key="5">
    <source>
        <dbReference type="Proteomes" id="UP000186040"/>
    </source>
</evidence>
<dbReference type="Gene3D" id="3.40.50.300">
    <property type="entry name" value="P-loop containing nucleotide triphosphate hydrolases"/>
    <property type="match status" value="1"/>
</dbReference>
<dbReference type="PANTHER" id="PTHR35807">
    <property type="entry name" value="TRANSCRIPTIONAL REGULATOR REDD-RELATED"/>
    <property type="match status" value="1"/>
</dbReference>
<keyword evidence="2" id="KW-0804">Transcription</keyword>
<comment type="caution">
    <text evidence="4">The sequence shown here is derived from an EMBL/GenBank/DDBJ whole genome shotgun (WGS) entry which is preliminary data.</text>
</comment>
<dbReference type="GO" id="GO:0006355">
    <property type="term" value="P:regulation of DNA-templated transcription"/>
    <property type="evidence" value="ECO:0007669"/>
    <property type="project" value="InterPro"/>
</dbReference>
<dbReference type="Pfam" id="PF03704">
    <property type="entry name" value="BTAD"/>
    <property type="match status" value="1"/>
</dbReference>
<dbReference type="SMART" id="SM01043">
    <property type="entry name" value="BTAD"/>
    <property type="match status" value="1"/>
</dbReference>
<dbReference type="InterPro" id="IPR016032">
    <property type="entry name" value="Sig_transdc_resp-reg_C-effctor"/>
</dbReference>
<dbReference type="AlphaFoldDB" id="A0A1Q9LJM6"/>
<evidence type="ECO:0000313" key="4">
    <source>
        <dbReference type="EMBL" id="OLR92257.1"/>
    </source>
</evidence>
<dbReference type="InterPro" id="IPR051677">
    <property type="entry name" value="AfsR-DnrI-RedD_regulator"/>
</dbReference>
<dbReference type="Gene3D" id="1.25.40.10">
    <property type="entry name" value="Tetratricopeptide repeat domain"/>
    <property type="match status" value="3"/>
</dbReference>
<dbReference type="EMBL" id="MKQR01000017">
    <property type="protein sequence ID" value="OLR92257.1"/>
    <property type="molecule type" value="Genomic_DNA"/>
</dbReference>
<dbReference type="SUPFAM" id="SSF52540">
    <property type="entry name" value="P-loop containing nucleoside triphosphate hydrolases"/>
    <property type="match status" value="1"/>
</dbReference>
<accession>A0A1Q9LJM6</accession>
<gene>
    <name evidence="4" type="ORF">BJP25_23370</name>
</gene>
<dbReference type="GO" id="GO:0003677">
    <property type="term" value="F:DNA binding"/>
    <property type="evidence" value="ECO:0007669"/>
    <property type="project" value="InterPro"/>
</dbReference>
<proteinExistence type="predicted"/>
<sequence>MSSSGVAGFTFDVLGPLRVRDAAGREVAVAGTNRRGVLVALLLARGAGVTVDRVVDLLWSPGGRPLPRDPRNVVQQTIRALRQLLGDRAKTLVRSAPHGYALDVPDESVDLHRFRDLVSRAGGASSRDLAADLLRSALGCWRGEPFADVDLPALDGDRARLAEQRLTATEALLAGELDAGRPAPALVDELRALSLANPLREPTHLLLVRCLAAAGAHAEALAACQVYLRDLAAEMGTGPGAEFAALHARLLDGTHPGRAPAPPPDVPRQLPADIPVLSARDEQLRALDAVLGERPDPVVVISGPGGIGKTALALHWAHRSAARFPDGQLHVDLGGFGPGEPVTADAAVRGFLTALGVDPAHAGTDPRDRAALLRSALADRAVLVVLDNAHDAAQVVDLLPGGGRCATVITSRRRLTGLVSTRWAHHVDLAPLDRAGSLALLTARLGAAVGADPGTADLVEACRGFPLALAVAAGRLRTRSHLGVADLVGHIRRAGLDALSDADPAASVPAVLSWSTRHLDPEQRRLYRLLGACPGPDTGVDNAAALVGVDADQVARLLDDLEAVSLVHAPVPGRYRMHDLVRAHAEAQARAHPEEVGAAQRRVIAHLGRAATAHDRALDPGRHPPGVGGDEGSRNRALAWFDAEHACLLAAQGTAAGLGDHRGAWDLAWALHTYHHRRGHDTDHVTSLALGCAAAERLGDPTAHALAHRLLGAAHARRGDRRVALTHLRTALREAAGDDLGTAQAHHTLAWALGEFDDHLGAVEHAAQALGGYRALGLGRAEIQVLNAIGLYHSRLDHHDTAARLCGEALSRARRARDRDLEAAALDSLGEIALRGGDPDATRHLERAAALLDSLGSTYARTHTLIRLGEAHSGAGRADRAAAAWSEAERLCREQGRHDVVRDLRVRVERALSTSGGRPAPEP</sequence>
<dbReference type="InterPro" id="IPR005158">
    <property type="entry name" value="BTAD"/>
</dbReference>
<name>A0A1Q9LJM6_9PSEU</name>
<dbReference type="SUPFAM" id="SSF46894">
    <property type="entry name" value="C-terminal effector domain of the bipartite response regulators"/>
    <property type="match status" value="1"/>
</dbReference>
<dbReference type="PRINTS" id="PR00364">
    <property type="entry name" value="DISEASERSIST"/>
</dbReference>
<keyword evidence="5" id="KW-1185">Reference proteome</keyword>
<dbReference type="OrthoDB" id="3275754at2"/>
<organism evidence="4 5">
    <name type="scientific">Actinokineospora bangkokensis</name>
    <dbReference type="NCBI Taxonomy" id="1193682"/>
    <lineage>
        <taxon>Bacteria</taxon>
        <taxon>Bacillati</taxon>
        <taxon>Actinomycetota</taxon>
        <taxon>Actinomycetes</taxon>
        <taxon>Pseudonocardiales</taxon>
        <taxon>Pseudonocardiaceae</taxon>
        <taxon>Actinokineospora</taxon>
    </lineage>
</organism>
<feature type="domain" description="Bacterial transcriptional activator" evidence="3">
    <location>
        <begin position="109"/>
        <end position="251"/>
    </location>
</feature>
<dbReference type="InterPro" id="IPR019734">
    <property type="entry name" value="TPR_rpt"/>
</dbReference>
<dbReference type="InterPro" id="IPR036388">
    <property type="entry name" value="WH-like_DNA-bd_sf"/>
</dbReference>
<evidence type="ECO:0000259" key="3">
    <source>
        <dbReference type="SMART" id="SM01043"/>
    </source>
</evidence>
<dbReference type="InterPro" id="IPR027417">
    <property type="entry name" value="P-loop_NTPase"/>
</dbReference>
<evidence type="ECO:0000256" key="1">
    <source>
        <dbReference type="ARBA" id="ARBA00023015"/>
    </source>
</evidence>
<dbReference type="GO" id="GO:0043531">
    <property type="term" value="F:ADP binding"/>
    <property type="evidence" value="ECO:0007669"/>
    <property type="project" value="InterPro"/>
</dbReference>
<dbReference type="SUPFAM" id="SSF48452">
    <property type="entry name" value="TPR-like"/>
    <property type="match status" value="2"/>
</dbReference>
<keyword evidence="1" id="KW-0805">Transcription regulation</keyword>
<reference evidence="4 5" key="1">
    <citation type="submission" date="2016-10" db="EMBL/GenBank/DDBJ databases">
        <title>The Draft Genome Sequence of Actinokineospora bangkokensis 44EHWT reveals the biosynthetic pathway of antifungal compounds Thailandins with unusual extender unit butylmalonyl-CoA.</title>
        <authorList>
            <person name="Greule A."/>
            <person name="Intra B."/>
            <person name="Flemming S."/>
            <person name="Rommel M.G."/>
            <person name="Panbangred W."/>
            <person name="Bechthold A."/>
        </authorList>
    </citation>
    <scope>NUCLEOTIDE SEQUENCE [LARGE SCALE GENOMIC DNA]</scope>
    <source>
        <strain evidence="4 5">44EHW</strain>
    </source>
</reference>
<protein>
    <recommendedName>
        <fullName evidence="3">Bacterial transcriptional activator domain-containing protein</fullName>
    </recommendedName>
</protein>
<dbReference type="RefSeq" id="WP_075976148.1">
    <property type="nucleotide sequence ID" value="NZ_MKQR01000017.1"/>
</dbReference>
<dbReference type="SMART" id="SM00028">
    <property type="entry name" value="TPR"/>
    <property type="match status" value="3"/>
</dbReference>
<evidence type="ECO:0000256" key="2">
    <source>
        <dbReference type="ARBA" id="ARBA00023163"/>
    </source>
</evidence>
<dbReference type="STRING" id="1193682.BJP25_23370"/>
<dbReference type="InterPro" id="IPR011990">
    <property type="entry name" value="TPR-like_helical_dom_sf"/>
</dbReference>